<gene>
    <name evidence="1" type="ORF">BU16DRAFT_183306</name>
</gene>
<evidence type="ECO:0000313" key="1">
    <source>
        <dbReference type="EMBL" id="KAF2489509.1"/>
    </source>
</evidence>
<protein>
    <submittedName>
        <fullName evidence="1">Uncharacterized protein</fullName>
    </submittedName>
</protein>
<reference evidence="1" key="1">
    <citation type="journal article" date="2020" name="Stud. Mycol.">
        <title>101 Dothideomycetes genomes: a test case for predicting lifestyles and emergence of pathogens.</title>
        <authorList>
            <person name="Haridas S."/>
            <person name="Albert R."/>
            <person name="Binder M."/>
            <person name="Bloem J."/>
            <person name="Labutti K."/>
            <person name="Salamov A."/>
            <person name="Andreopoulos B."/>
            <person name="Baker S."/>
            <person name="Barry K."/>
            <person name="Bills G."/>
            <person name="Bluhm B."/>
            <person name="Cannon C."/>
            <person name="Castanera R."/>
            <person name="Culley D."/>
            <person name="Daum C."/>
            <person name="Ezra D."/>
            <person name="Gonzalez J."/>
            <person name="Henrissat B."/>
            <person name="Kuo A."/>
            <person name="Liang C."/>
            <person name="Lipzen A."/>
            <person name="Lutzoni F."/>
            <person name="Magnuson J."/>
            <person name="Mondo S."/>
            <person name="Nolan M."/>
            <person name="Ohm R."/>
            <person name="Pangilinan J."/>
            <person name="Park H.-J."/>
            <person name="Ramirez L."/>
            <person name="Alfaro M."/>
            <person name="Sun H."/>
            <person name="Tritt A."/>
            <person name="Yoshinaga Y."/>
            <person name="Zwiers L.-H."/>
            <person name="Turgeon B."/>
            <person name="Goodwin S."/>
            <person name="Spatafora J."/>
            <person name="Crous P."/>
            <person name="Grigoriev I."/>
        </authorList>
    </citation>
    <scope>NUCLEOTIDE SEQUENCE</scope>
    <source>
        <strain evidence="1">CBS 269.34</strain>
    </source>
</reference>
<dbReference type="AlphaFoldDB" id="A0A6A6QBQ1"/>
<name>A0A6A6QBQ1_9PEZI</name>
<accession>A0A6A6QBQ1</accession>
<organism evidence="1 2">
    <name type="scientific">Lophium mytilinum</name>
    <dbReference type="NCBI Taxonomy" id="390894"/>
    <lineage>
        <taxon>Eukaryota</taxon>
        <taxon>Fungi</taxon>
        <taxon>Dikarya</taxon>
        <taxon>Ascomycota</taxon>
        <taxon>Pezizomycotina</taxon>
        <taxon>Dothideomycetes</taxon>
        <taxon>Pleosporomycetidae</taxon>
        <taxon>Mytilinidiales</taxon>
        <taxon>Mytilinidiaceae</taxon>
        <taxon>Lophium</taxon>
    </lineage>
</organism>
<keyword evidence="2" id="KW-1185">Reference proteome</keyword>
<dbReference type="EMBL" id="MU004199">
    <property type="protein sequence ID" value="KAF2489509.1"/>
    <property type="molecule type" value="Genomic_DNA"/>
</dbReference>
<evidence type="ECO:0000313" key="2">
    <source>
        <dbReference type="Proteomes" id="UP000799750"/>
    </source>
</evidence>
<proteinExistence type="predicted"/>
<dbReference type="Proteomes" id="UP000799750">
    <property type="component" value="Unassembled WGS sequence"/>
</dbReference>
<sequence length="158" mass="17139">MSTHISKGAGGDLGRDYQVAKLNNASCYSPITWETKASLVEGYVMIEDERSQVAQPPLAGGKRTSVRLTTLYRVNFVALSGRYCPSRHGYRVDVFGRSGSITASADGVIISAPFRGKVEAASIPYFVQGPRPGLQLSSPSPEASTAWGMKWSFSHMEY</sequence>